<feature type="region of interest" description="Disordered" evidence="1">
    <location>
        <begin position="89"/>
        <end position="123"/>
    </location>
</feature>
<evidence type="ECO:0000256" key="2">
    <source>
        <dbReference type="SAM" id="Phobius"/>
    </source>
</evidence>
<feature type="compositionally biased region" description="Acidic residues" evidence="1">
    <location>
        <begin position="114"/>
        <end position="123"/>
    </location>
</feature>
<evidence type="ECO:0000256" key="1">
    <source>
        <dbReference type="SAM" id="MobiDB-lite"/>
    </source>
</evidence>
<feature type="transmembrane region" description="Helical" evidence="2">
    <location>
        <begin position="6"/>
        <end position="22"/>
    </location>
</feature>
<evidence type="ECO:0000313" key="3">
    <source>
        <dbReference type="EMBL" id="PIR86987.1"/>
    </source>
</evidence>
<dbReference type="Proteomes" id="UP000229526">
    <property type="component" value="Unassembled WGS sequence"/>
</dbReference>
<sequence length="123" mass="14191">MLDFVIQMAFMASLAVIVYMLARAMPRVAEQFWEEDQPKSSLDRFLERIPLERIDIALHQILIKMLRKSKIVILKIDNAINEYLEQLKKKSGSSGHKEHMDLLSGNGNGKELPPEDPEELKEE</sequence>
<comment type="caution">
    <text evidence="3">The sequence shown here is derived from an EMBL/GenBank/DDBJ whole genome shotgun (WGS) entry which is preliminary data.</text>
</comment>
<keyword evidence="2" id="KW-0812">Transmembrane</keyword>
<proteinExistence type="predicted"/>
<accession>A0A2H0UKQ2</accession>
<protein>
    <submittedName>
        <fullName evidence="3">Uncharacterized protein</fullName>
    </submittedName>
</protein>
<name>A0A2H0UKQ2_9BACT</name>
<dbReference type="EMBL" id="PFBD01000022">
    <property type="protein sequence ID" value="PIR86987.1"/>
    <property type="molecule type" value="Genomic_DNA"/>
</dbReference>
<keyword evidence="2" id="KW-0472">Membrane</keyword>
<dbReference type="AlphaFoldDB" id="A0A2H0UKQ2"/>
<evidence type="ECO:0000313" key="4">
    <source>
        <dbReference type="Proteomes" id="UP000229526"/>
    </source>
</evidence>
<gene>
    <name evidence="3" type="ORF">COU11_03150</name>
</gene>
<keyword evidence="2" id="KW-1133">Transmembrane helix</keyword>
<reference evidence="4" key="1">
    <citation type="submission" date="2017-09" db="EMBL/GenBank/DDBJ databases">
        <title>Depth-based differentiation of microbial function through sediment-hosted aquifers and enrichment of novel symbionts in the deep terrestrial subsurface.</title>
        <authorList>
            <person name="Probst A.J."/>
            <person name="Ladd B."/>
            <person name="Jarett J.K."/>
            <person name="Geller-Mcgrath D.E."/>
            <person name="Sieber C.M.K."/>
            <person name="Emerson J.B."/>
            <person name="Anantharaman K."/>
            <person name="Thomas B.C."/>
            <person name="Malmstrom R."/>
            <person name="Stieglmeier M."/>
            <person name="Klingl A."/>
            <person name="Woyke T."/>
            <person name="Ryan C.M."/>
            <person name="Banfield J.F."/>
        </authorList>
    </citation>
    <scope>NUCLEOTIDE SEQUENCE [LARGE SCALE GENOMIC DNA]</scope>
</reference>
<organism evidence="3 4">
    <name type="scientific">Candidatus Harrisonbacteria bacterium CG10_big_fil_rev_8_21_14_0_10_49_15</name>
    <dbReference type="NCBI Taxonomy" id="1974587"/>
    <lineage>
        <taxon>Bacteria</taxon>
        <taxon>Candidatus Harrisoniibacteriota</taxon>
    </lineage>
</organism>